<evidence type="ECO:0000256" key="1">
    <source>
        <dbReference type="SAM" id="MobiDB-lite"/>
    </source>
</evidence>
<feature type="compositionally biased region" description="Polar residues" evidence="1">
    <location>
        <begin position="50"/>
        <end position="67"/>
    </location>
</feature>
<sequence>MKQGPSCMVMAQTQEASVTYRTQQESLQKLIRQHSEEHWHPAEIRVNAGGQRTQGYPNPNGISQTPAGRQVDPP</sequence>
<organism evidence="2 3">
    <name type="scientific">Ilyodon furcidens</name>
    <name type="common">goldbreast splitfin</name>
    <dbReference type="NCBI Taxonomy" id="33524"/>
    <lineage>
        <taxon>Eukaryota</taxon>
        <taxon>Metazoa</taxon>
        <taxon>Chordata</taxon>
        <taxon>Craniata</taxon>
        <taxon>Vertebrata</taxon>
        <taxon>Euteleostomi</taxon>
        <taxon>Actinopterygii</taxon>
        <taxon>Neopterygii</taxon>
        <taxon>Teleostei</taxon>
        <taxon>Neoteleostei</taxon>
        <taxon>Acanthomorphata</taxon>
        <taxon>Ovalentaria</taxon>
        <taxon>Atherinomorphae</taxon>
        <taxon>Cyprinodontiformes</taxon>
        <taxon>Goodeidae</taxon>
        <taxon>Ilyodon</taxon>
    </lineage>
</organism>
<protein>
    <submittedName>
        <fullName evidence="2">Uncharacterized protein</fullName>
    </submittedName>
</protein>
<reference evidence="2 3" key="1">
    <citation type="submission" date="2021-06" db="EMBL/GenBank/DDBJ databases">
        <authorList>
            <person name="Palmer J.M."/>
        </authorList>
    </citation>
    <scope>NUCLEOTIDE SEQUENCE [LARGE SCALE GENOMIC DNA]</scope>
    <source>
        <strain evidence="3">if_2019</strain>
        <tissue evidence="2">Muscle</tissue>
    </source>
</reference>
<evidence type="ECO:0000313" key="2">
    <source>
        <dbReference type="EMBL" id="MEQ2254799.1"/>
    </source>
</evidence>
<name>A0ABV0VCI5_9TELE</name>
<feature type="region of interest" description="Disordered" evidence="1">
    <location>
        <begin position="45"/>
        <end position="74"/>
    </location>
</feature>
<evidence type="ECO:0000313" key="3">
    <source>
        <dbReference type="Proteomes" id="UP001482620"/>
    </source>
</evidence>
<comment type="caution">
    <text evidence="2">The sequence shown here is derived from an EMBL/GenBank/DDBJ whole genome shotgun (WGS) entry which is preliminary data.</text>
</comment>
<dbReference type="Proteomes" id="UP001482620">
    <property type="component" value="Unassembled WGS sequence"/>
</dbReference>
<keyword evidence="3" id="KW-1185">Reference proteome</keyword>
<gene>
    <name evidence="2" type="ORF">ILYODFUR_007328</name>
</gene>
<accession>A0ABV0VCI5</accession>
<proteinExistence type="predicted"/>
<dbReference type="EMBL" id="JAHRIQ010104738">
    <property type="protein sequence ID" value="MEQ2254799.1"/>
    <property type="molecule type" value="Genomic_DNA"/>
</dbReference>